<feature type="transmembrane region" description="Helical" evidence="1">
    <location>
        <begin position="6"/>
        <end position="28"/>
    </location>
</feature>
<sequence length="67" mass="7595">MKNNNNIFIGIIVVIIFIILLMVGLSELSSLAEINSRSQQQIEHSSRKKFQSKISISDSVNKFLVIF</sequence>
<dbReference type="PATRIC" id="fig|1423772.3.peg.441"/>
<keyword evidence="1" id="KW-1133">Transmembrane helix</keyword>
<evidence type="ECO:0000313" key="3">
    <source>
        <dbReference type="Proteomes" id="UP000051612"/>
    </source>
</evidence>
<dbReference type="EMBL" id="AYYN01000012">
    <property type="protein sequence ID" value="KRM77891.1"/>
    <property type="molecule type" value="Genomic_DNA"/>
</dbReference>
<keyword evidence="1" id="KW-0472">Membrane</keyword>
<keyword evidence="1" id="KW-0812">Transmembrane</keyword>
<dbReference type="AlphaFoldDB" id="A0A0R2BR42"/>
<reference evidence="2 3" key="1">
    <citation type="journal article" date="2015" name="Genome Announc.">
        <title>Expanding the biotechnology potential of lactobacilli through comparative genomics of 213 strains and associated genera.</title>
        <authorList>
            <person name="Sun Z."/>
            <person name="Harris H.M."/>
            <person name="McCann A."/>
            <person name="Guo C."/>
            <person name="Argimon S."/>
            <person name="Zhang W."/>
            <person name="Yang X."/>
            <person name="Jeffery I.B."/>
            <person name="Cooney J.C."/>
            <person name="Kagawa T.F."/>
            <person name="Liu W."/>
            <person name="Song Y."/>
            <person name="Salvetti E."/>
            <person name="Wrobel A."/>
            <person name="Rasinkangas P."/>
            <person name="Parkhill J."/>
            <person name="Rea M.C."/>
            <person name="O'Sullivan O."/>
            <person name="Ritari J."/>
            <person name="Douillard F.P."/>
            <person name="Paul Ross R."/>
            <person name="Yang R."/>
            <person name="Briner A.E."/>
            <person name="Felis G.E."/>
            <person name="de Vos W.M."/>
            <person name="Barrangou R."/>
            <person name="Klaenhammer T.R."/>
            <person name="Caufield P.W."/>
            <person name="Cui Y."/>
            <person name="Zhang H."/>
            <person name="O'Toole P.W."/>
        </authorList>
    </citation>
    <scope>NUCLEOTIDE SEQUENCE [LARGE SCALE GENOMIC DNA]</scope>
    <source>
        <strain evidence="2 3">DSM 20452</strain>
    </source>
</reference>
<dbReference type="Proteomes" id="UP000051612">
    <property type="component" value="Unassembled WGS sequence"/>
</dbReference>
<evidence type="ECO:0000313" key="2">
    <source>
        <dbReference type="EMBL" id="KRM77891.1"/>
    </source>
</evidence>
<evidence type="ECO:0000256" key="1">
    <source>
        <dbReference type="SAM" id="Phobius"/>
    </source>
</evidence>
<accession>A0A0R2BR42</accession>
<protein>
    <submittedName>
        <fullName evidence="2">Uncharacterized protein</fullName>
    </submittedName>
</protein>
<comment type="caution">
    <text evidence="2">The sequence shown here is derived from an EMBL/GenBank/DDBJ whole genome shotgun (WGS) entry which is preliminary data.</text>
</comment>
<proteinExistence type="predicted"/>
<organism evidence="2 3">
    <name type="scientific">Ligilactobacillus murinus DSM 20452 = NBRC 14221</name>
    <dbReference type="NCBI Taxonomy" id="1423772"/>
    <lineage>
        <taxon>Bacteria</taxon>
        <taxon>Bacillati</taxon>
        <taxon>Bacillota</taxon>
        <taxon>Bacilli</taxon>
        <taxon>Lactobacillales</taxon>
        <taxon>Lactobacillaceae</taxon>
        <taxon>Ligilactobacillus</taxon>
    </lineage>
</organism>
<gene>
    <name evidence="2" type="ORF">FC48_GL000402</name>
</gene>
<name>A0A0R2BR42_9LACO</name>
<dbReference type="RefSeq" id="WP_039936294.1">
    <property type="nucleotide sequence ID" value="NZ_AYYN01000012.1"/>
</dbReference>